<keyword evidence="1" id="KW-0479">Metal-binding</keyword>
<dbReference type="InterPro" id="IPR037104">
    <property type="entry name" value="Annexin_sf"/>
</dbReference>
<protein>
    <recommendedName>
        <fullName evidence="6">Annexin</fullName>
    </recommendedName>
</protein>
<dbReference type="InterPro" id="IPR001464">
    <property type="entry name" value="Annexin"/>
</dbReference>
<dbReference type="Proteomes" id="UP001652660">
    <property type="component" value="Chromosome 2c"/>
</dbReference>
<evidence type="ECO:0000256" key="2">
    <source>
        <dbReference type="ARBA" id="ARBA00022737"/>
    </source>
</evidence>
<reference evidence="8" key="2">
    <citation type="submission" date="2025-08" db="UniProtKB">
        <authorList>
            <consortium name="RefSeq"/>
        </authorList>
    </citation>
    <scope>IDENTIFICATION</scope>
    <source>
        <tissue evidence="8">Leaves</tissue>
    </source>
</reference>
<dbReference type="GO" id="GO:0009414">
    <property type="term" value="P:response to water deprivation"/>
    <property type="evidence" value="ECO:0007669"/>
    <property type="project" value="TreeGrafter"/>
</dbReference>
<dbReference type="SUPFAM" id="SSF47874">
    <property type="entry name" value="Annexin"/>
    <property type="match status" value="1"/>
</dbReference>
<dbReference type="InterPro" id="IPR018502">
    <property type="entry name" value="Annexin_repeat"/>
</dbReference>
<dbReference type="AlphaFoldDB" id="A0A6P6VVM7"/>
<dbReference type="PROSITE" id="PS51897">
    <property type="entry name" value="ANNEXIN_2"/>
    <property type="match status" value="4"/>
</dbReference>
<keyword evidence="7" id="KW-1185">Reference proteome</keyword>
<dbReference type="GO" id="GO:0005886">
    <property type="term" value="C:plasma membrane"/>
    <property type="evidence" value="ECO:0007669"/>
    <property type="project" value="TreeGrafter"/>
</dbReference>
<keyword evidence="3 6" id="KW-0106">Calcium</keyword>
<evidence type="ECO:0000313" key="8">
    <source>
        <dbReference type="RefSeq" id="XP_027107159.1"/>
    </source>
</evidence>
<evidence type="ECO:0000256" key="4">
    <source>
        <dbReference type="ARBA" id="ARBA00023216"/>
    </source>
</evidence>
<evidence type="ECO:0000256" key="6">
    <source>
        <dbReference type="RuleBase" id="RU003540"/>
    </source>
</evidence>
<accession>A0A6P6VVM7</accession>
<dbReference type="GO" id="GO:0009651">
    <property type="term" value="P:response to salt stress"/>
    <property type="evidence" value="ECO:0007669"/>
    <property type="project" value="TreeGrafter"/>
</dbReference>
<dbReference type="InterPro" id="IPR018252">
    <property type="entry name" value="Annexin_repeat_CS"/>
</dbReference>
<dbReference type="GO" id="GO:0009409">
    <property type="term" value="P:response to cold"/>
    <property type="evidence" value="ECO:0007669"/>
    <property type="project" value="TreeGrafter"/>
</dbReference>
<reference evidence="7" key="1">
    <citation type="journal article" date="2025" name="Foods">
        <title>Unveiling the Microbial Signatures of Arabica Coffee Cherries: Insights into Ripeness Specific Diversity, Functional Traits, and Implications for Quality and Safety.</title>
        <authorList>
            <consortium name="RefSeq"/>
            <person name="Tenea G.N."/>
            <person name="Cifuentes V."/>
            <person name="Reyes P."/>
            <person name="Cevallos-Vallejos M."/>
        </authorList>
    </citation>
    <scope>NUCLEOTIDE SEQUENCE [LARGE SCALE GENOMIC DNA]</scope>
</reference>
<organism evidence="7 8">
    <name type="scientific">Coffea arabica</name>
    <name type="common">Arabian coffee</name>
    <dbReference type="NCBI Taxonomy" id="13443"/>
    <lineage>
        <taxon>Eukaryota</taxon>
        <taxon>Viridiplantae</taxon>
        <taxon>Streptophyta</taxon>
        <taxon>Embryophyta</taxon>
        <taxon>Tracheophyta</taxon>
        <taxon>Spermatophyta</taxon>
        <taxon>Magnoliopsida</taxon>
        <taxon>eudicotyledons</taxon>
        <taxon>Gunneridae</taxon>
        <taxon>Pentapetalae</taxon>
        <taxon>asterids</taxon>
        <taxon>lamiids</taxon>
        <taxon>Gentianales</taxon>
        <taxon>Rubiaceae</taxon>
        <taxon>Ixoroideae</taxon>
        <taxon>Gardenieae complex</taxon>
        <taxon>Bertiereae - Coffeeae clade</taxon>
        <taxon>Coffeeae</taxon>
        <taxon>Coffea</taxon>
    </lineage>
</organism>
<dbReference type="SMART" id="SM00335">
    <property type="entry name" value="ANX"/>
    <property type="match status" value="4"/>
</dbReference>
<gene>
    <name evidence="8" type="primary">LOC113727289</name>
</gene>
<dbReference type="RefSeq" id="XP_027107159.1">
    <property type="nucleotide sequence ID" value="XM_027251358.2"/>
</dbReference>
<dbReference type="PANTHER" id="PTHR10502:SF99">
    <property type="entry name" value="ANNEXIN D3"/>
    <property type="match status" value="1"/>
</dbReference>
<dbReference type="Pfam" id="PF00191">
    <property type="entry name" value="Annexin"/>
    <property type="match status" value="4"/>
</dbReference>
<dbReference type="GO" id="GO:0005509">
    <property type="term" value="F:calcium ion binding"/>
    <property type="evidence" value="ECO:0007669"/>
    <property type="project" value="InterPro"/>
</dbReference>
<dbReference type="GO" id="GO:0005544">
    <property type="term" value="F:calcium-dependent phospholipid binding"/>
    <property type="evidence" value="ECO:0007669"/>
    <property type="project" value="UniProtKB-KW"/>
</dbReference>
<dbReference type="PANTHER" id="PTHR10502">
    <property type="entry name" value="ANNEXIN"/>
    <property type="match status" value="1"/>
</dbReference>
<keyword evidence="4 6" id="KW-0041">Annexin</keyword>
<evidence type="ECO:0000256" key="3">
    <source>
        <dbReference type="ARBA" id="ARBA00022837"/>
    </source>
</evidence>
<comment type="similarity">
    <text evidence="6">Belongs to the annexin family.</text>
</comment>
<keyword evidence="5 6" id="KW-0111">Calcium/phospholipid-binding</keyword>
<evidence type="ECO:0000256" key="1">
    <source>
        <dbReference type="ARBA" id="ARBA00022723"/>
    </source>
</evidence>
<dbReference type="OrthoDB" id="37886at2759"/>
<dbReference type="FunFam" id="1.10.220.10:FF:000001">
    <property type="entry name" value="Annexin"/>
    <property type="match status" value="1"/>
</dbReference>
<dbReference type="FunFam" id="1.10.220.10:FF:000006">
    <property type="entry name" value="Annexin"/>
    <property type="match status" value="1"/>
</dbReference>
<dbReference type="GO" id="GO:0001786">
    <property type="term" value="F:phosphatidylserine binding"/>
    <property type="evidence" value="ECO:0007669"/>
    <property type="project" value="TreeGrafter"/>
</dbReference>
<dbReference type="PROSITE" id="PS00223">
    <property type="entry name" value="ANNEXIN_1"/>
    <property type="match status" value="1"/>
</dbReference>
<proteinExistence type="inferred from homology"/>
<evidence type="ECO:0000256" key="5">
    <source>
        <dbReference type="ARBA" id="ARBA00023302"/>
    </source>
</evidence>
<dbReference type="Gene3D" id="1.10.220.10">
    <property type="entry name" value="Annexin"/>
    <property type="match status" value="4"/>
</dbReference>
<dbReference type="GO" id="GO:0009408">
    <property type="term" value="P:response to heat"/>
    <property type="evidence" value="ECO:0007669"/>
    <property type="project" value="TreeGrafter"/>
</dbReference>
<dbReference type="GO" id="GO:0005737">
    <property type="term" value="C:cytoplasm"/>
    <property type="evidence" value="ECO:0007669"/>
    <property type="project" value="TreeGrafter"/>
</dbReference>
<evidence type="ECO:0000313" key="7">
    <source>
        <dbReference type="Proteomes" id="UP001652660"/>
    </source>
</evidence>
<sequence>MATLRLPDVVPSPRQDCERLRKAFQVAQTPPGTTTCLNVVLCCSCILDSWLGLGTDEKAVIKVLGHRNARQRRIIGETYQQLYNKCLIDDLNAELSGDFRKAVILWIYDPPERDARLANEALNSRRKGVHELQVIVEIACASSPHHLIAVRQAYSILFDSSLEEDIISNVPMPLQKVLVSLVSSYRYDKNLVDSAIANSEAAKLYEVIKTKKLDHDDFLSILSTRNVFQLKETFLHYKKNYGNSIDEDILNCGKGNLESILKVAIWCIDSPEKHFAEVIRASIVGLGTDEDSLTRVIVTRAEIDMMKVKGEYFNTNKTNLDSAVIGDTSGDYQDFLMTLLGTNV</sequence>
<dbReference type="GeneID" id="113727289"/>
<comment type="domain">
    <text evidence="6">A pair of annexin repeats may form one binding site for calcium and phospholipid.</text>
</comment>
<dbReference type="PRINTS" id="PR00196">
    <property type="entry name" value="ANNEXIN"/>
</dbReference>
<keyword evidence="2 6" id="KW-0677">Repeat</keyword>
<name>A0A6P6VVM7_COFAR</name>